<name>A0A517VG67_9PLAN</name>
<dbReference type="KEGG" id="gax:Pan161_36630"/>
<evidence type="ECO:0000313" key="2">
    <source>
        <dbReference type="Proteomes" id="UP000316855"/>
    </source>
</evidence>
<proteinExistence type="predicted"/>
<dbReference type="Proteomes" id="UP000316855">
    <property type="component" value="Chromosome"/>
</dbReference>
<sequence>MLPEELNRERSTDSTFLSAKIPAAQHHNRFVYVKSRSGKPQVEKCLAGISDVAKKRHFNLTLMTDVPVLMILTINQITGAFHIKYSFPLPFETLQ</sequence>
<accession>A0A517VG67</accession>
<evidence type="ECO:0000313" key="1">
    <source>
        <dbReference type="EMBL" id="QDT91999.1"/>
    </source>
</evidence>
<reference evidence="1 2" key="1">
    <citation type="submission" date="2019-02" db="EMBL/GenBank/DDBJ databases">
        <title>Deep-cultivation of Planctomycetes and their phenomic and genomic characterization uncovers novel biology.</title>
        <authorList>
            <person name="Wiegand S."/>
            <person name="Jogler M."/>
            <person name="Boedeker C."/>
            <person name="Pinto D."/>
            <person name="Vollmers J."/>
            <person name="Rivas-Marin E."/>
            <person name="Kohn T."/>
            <person name="Peeters S.H."/>
            <person name="Heuer A."/>
            <person name="Rast P."/>
            <person name="Oberbeckmann S."/>
            <person name="Bunk B."/>
            <person name="Jeske O."/>
            <person name="Meyerdierks A."/>
            <person name="Storesund J.E."/>
            <person name="Kallscheuer N."/>
            <person name="Luecker S."/>
            <person name="Lage O.M."/>
            <person name="Pohl T."/>
            <person name="Merkel B.J."/>
            <person name="Hornburger P."/>
            <person name="Mueller R.-W."/>
            <person name="Bruemmer F."/>
            <person name="Labrenz M."/>
            <person name="Spormann A.M."/>
            <person name="Op den Camp H."/>
            <person name="Overmann J."/>
            <person name="Amann R."/>
            <person name="Jetten M.S.M."/>
            <person name="Mascher T."/>
            <person name="Medema M.H."/>
            <person name="Devos D.P."/>
            <person name="Kaster A.-K."/>
            <person name="Ovreas L."/>
            <person name="Rohde M."/>
            <person name="Galperin M.Y."/>
            <person name="Jogler C."/>
        </authorList>
    </citation>
    <scope>NUCLEOTIDE SEQUENCE [LARGE SCALE GENOMIC DNA]</scope>
    <source>
        <strain evidence="1 2">Pan161</strain>
    </source>
</reference>
<keyword evidence="2" id="KW-1185">Reference proteome</keyword>
<protein>
    <submittedName>
        <fullName evidence="1">Uncharacterized protein</fullName>
    </submittedName>
</protein>
<dbReference type="AlphaFoldDB" id="A0A517VG67"/>
<gene>
    <name evidence="1" type="ORF">Pan161_36630</name>
</gene>
<dbReference type="EMBL" id="CP036343">
    <property type="protein sequence ID" value="QDT91999.1"/>
    <property type="molecule type" value="Genomic_DNA"/>
</dbReference>
<organism evidence="1 2">
    <name type="scientific">Gimesia algae</name>
    <dbReference type="NCBI Taxonomy" id="2527971"/>
    <lineage>
        <taxon>Bacteria</taxon>
        <taxon>Pseudomonadati</taxon>
        <taxon>Planctomycetota</taxon>
        <taxon>Planctomycetia</taxon>
        <taxon>Planctomycetales</taxon>
        <taxon>Planctomycetaceae</taxon>
        <taxon>Gimesia</taxon>
    </lineage>
</organism>